<feature type="domain" description="Xylose isomerase-like TIM barrel" evidence="1">
    <location>
        <begin position="196"/>
        <end position="309"/>
    </location>
</feature>
<dbReference type="InterPro" id="IPR036237">
    <property type="entry name" value="Xyl_isomerase-like_sf"/>
</dbReference>
<reference evidence="2 3" key="1">
    <citation type="submission" date="2016-01" db="EMBL/GenBank/DDBJ databases">
        <title>High potential of lignocellulose degradation of a new Verrucomicrobia species.</title>
        <authorList>
            <person name="Wang Y."/>
            <person name="Shi Y."/>
            <person name="Qiu Z."/>
            <person name="Liu S."/>
            <person name="Yang H."/>
        </authorList>
    </citation>
    <scope>NUCLEOTIDE SEQUENCE [LARGE SCALE GENOMIC DNA]</scope>
    <source>
        <strain evidence="2 3">TSB47</strain>
    </source>
</reference>
<name>A0A178INN7_9BACT</name>
<keyword evidence="2" id="KW-0413">Isomerase</keyword>
<sequence length="350" mass="38974">MQATSSSPASSGDGATNAAQPLLALSTCWCSGRHTDGYAMLREMADLGFSHVELSHGIRITLVPGILKALGEGVVQVATMHNFCPLPTGITQPAPNAFEPSSADAAERDQWLRQTRRSLDFAQQAGARVLVAHLGSVRFFWRNPVRQLLAKADAWRAKREGEGGADGAPAPFADEPRFAAWREKARKKLAARMRPYWERVNQSIEEIRAYADGRGVALGFENRERPDELPFDDAFEELLDGIARPHTAGYWHDTGHAQIKQQLGFIHHRSHLEKLAPRLLGFHLHDTDATGRDHLPVGEGVVDFDMVSRFWQPRHVLVLELAPRTRSADVKKSKNRIEELLAARKLRIGR</sequence>
<evidence type="ECO:0000313" key="3">
    <source>
        <dbReference type="Proteomes" id="UP000078486"/>
    </source>
</evidence>
<dbReference type="PANTHER" id="PTHR12110:SF41">
    <property type="entry name" value="INOSOSE DEHYDRATASE"/>
    <property type="match status" value="1"/>
</dbReference>
<evidence type="ECO:0000259" key="1">
    <source>
        <dbReference type="Pfam" id="PF01261"/>
    </source>
</evidence>
<evidence type="ECO:0000313" key="2">
    <source>
        <dbReference type="EMBL" id="OAM90947.1"/>
    </source>
</evidence>
<dbReference type="Pfam" id="PF01261">
    <property type="entry name" value="AP_endonuc_2"/>
    <property type="match status" value="1"/>
</dbReference>
<dbReference type="PANTHER" id="PTHR12110">
    <property type="entry name" value="HYDROXYPYRUVATE ISOMERASE"/>
    <property type="match status" value="1"/>
</dbReference>
<protein>
    <submittedName>
        <fullName evidence="2">Xylose isomerase</fullName>
    </submittedName>
</protein>
<dbReference type="Gene3D" id="3.20.20.150">
    <property type="entry name" value="Divalent-metal-dependent TIM barrel enzymes"/>
    <property type="match status" value="1"/>
</dbReference>
<gene>
    <name evidence="2" type="ORF">AW736_00295</name>
</gene>
<comment type="caution">
    <text evidence="2">The sequence shown here is derived from an EMBL/GenBank/DDBJ whole genome shotgun (WGS) entry which is preliminary data.</text>
</comment>
<dbReference type="SUPFAM" id="SSF51658">
    <property type="entry name" value="Xylose isomerase-like"/>
    <property type="match status" value="1"/>
</dbReference>
<dbReference type="InterPro" id="IPR050312">
    <property type="entry name" value="IolE/XylAMocC-like"/>
</dbReference>
<proteinExistence type="predicted"/>
<dbReference type="InterPro" id="IPR013022">
    <property type="entry name" value="Xyl_isomerase-like_TIM-brl"/>
</dbReference>
<keyword evidence="3" id="KW-1185">Reference proteome</keyword>
<accession>A0A178INN7</accession>
<dbReference type="EMBL" id="LRRQ01000044">
    <property type="protein sequence ID" value="OAM90947.1"/>
    <property type="molecule type" value="Genomic_DNA"/>
</dbReference>
<dbReference type="STRING" id="1184151.AW736_00295"/>
<dbReference type="Proteomes" id="UP000078486">
    <property type="component" value="Unassembled WGS sequence"/>
</dbReference>
<dbReference type="GO" id="GO:0016853">
    <property type="term" value="F:isomerase activity"/>
    <property type="evidence" value="ECO:0007669"/>
    <property type="project" value="UniProtKB-KW"/>
</dbReference>
<dbReference type="AlphaFoldDB" id="A0A178INN7"/>
<organism evidence="2 3">
    <name type="scientific">Termitidicoccus mucosus</name>
    <dbReference type="NCBI Taxonomy" id="1184151"/>
    <lineage>
        <taxon>Bacteria</taxon>
        <taxon>Pseudomonadati</taxon>
        <taxon>Verrucomicrobiota</taxon>
        <taxon>Opitutia</taxon>
        <taxon>Opitutales</taxon>
        <taxon>Opitutaceae</taxon>
        <taxon>Termitidicoccus</taxon>
    </lineage>
</organism>